<dbReference type="OrthoDB" id="9768783at2"/>
<feature type="transmembrane region" description="Helical" evidence="7">
    <location>
        <begin position="100"/>
        <end position="119"/>
    </location>
</feature>
<reference evidence="9 10" key="1">
    <citation type="submission" date="2016-10" db="EMBL/GenBank/DDBJ databases">
        <authorList>
            <person name="de Groot N.N."/>
        </authorList>
    </citation>
    <scope>NUCLEOTIDE SEQUENCE [LARGE SCALE GENOMIC DNA]</scope>
    <source>
        <strain evidence="9 10">CGMCC 1.7054</strain>
    </source>
</reference>
<feature type="transmembrane region" description="Helical" evidence="7">
    <location>
        <begin position="382"/>
        <end position="404"/>
    </location>
</feature>
<feature type="compositionally biased region" description="Polar residues" evidence="6">
    <location>
        <begin position="1"/>
        <end position="11"/>
    </location>
</feature>
<feature type="transmembrane region" description="Helical" evidence="7">
    <location>
        <begin position="62"/>
        <end position="88"/>
    </location>
</feature>
<keyword evidence="10" id="KW-1185">Reference proteome</keyword>
<dbReference type="InterPro" id="IPR050495">
    <property type="entry name" value="ATG22/LtaA_families"/>
</dbReference>
<comment type="subcellular location">
    <subcellularLocation>
        <location evidence="1">Cell membrane</location>
        <topology evidence="1">Multi-pass membrane protein</topology>
    </subcellularLocation>
</comment>
<dbReference type="EMBL" id="FPCG01000003">
    <property type="protein sequence ID" value="SFV22092.1"/>
    <property type="molecule type" value="Genomic_DNA"/>
</dbReference>
<dbReference type="InterPro" id="IPR020846">
    <property type="entry name" value="MFS_dom"/>
</dbReference>
<dbReference type="PANTHER" id="PTHR23519">
    <property type="entry name" value="AUTOPHAGY-RELATED PROTEIN 22"/>
    <property type="match status" value="1"/>
</dbReference>
<evidence type="ECO:0000313" key="10">
    <source>
        <dbReference type="Proteomes" id="UP000198881"/>
    </source>
</evidence>
<feature type="region of interest" description="Disordered" evidence="6">
    <location>
        <begin position="1"/>
        <end position="53"/>
    </location>
</feature>
<evidence type="ECO:0000256" key="7">
    <source>
        <dbReference type="SAM" id="Phobius"/>
    </source>
</evidence>
<dbReference type="Proteomes" id="UP000198881">
    <property type="component" value="Unassembled WGS sequence"/>
</dbReference>
<dbReference type="InterPro" id="IPR024671">
    <property type="entry name" value="Atg22-like"/>
</dbReference>
<dbReference type="GO" id="GO:0005886">
    <property type="term" value="C:plasma membrane"/>
    <property type="evidence" value="ECO:0007669"/>
    <property type="project" value="UniProtKB-SubCell"/>
</dbReference>
<feature type="transmembrane region" description="Helical" evidence="7">
    <location>
        <begin position="237"/>
        <end position="257"/>
    </location>
</feature>
<evidence type="ECO:0000256" key="6">
    <source>
        <dbReference type="SAM" id="MobiDB-lite"/>
    </source>
</evidence>
<evidence type="ECO:0000256" key="3">
    <source>
        <dbReference type="ARBA" id="ARBA00022692"/>
    </source>
</evidence>
<evidence type="ECO:0000256" key="5">
    <source>
        <dbReference type="ARBA" id="ARBA00023136"/>
    </source>
</evidence>
<gene>
    <name evidence="9" type="ORF">SAMN04487966_103198</name>
</gene>
<keyword evidence="3 7" id="KW-0812">Transmembrane</keyword>
<dbReference type="Pfam" id="PF11700">
    <property type="entry name" value="ATG22"/>
    <property type="match status" value="1"/>
</dbReference>
<feature type="domain" description="Major facilitator superfamily (MFS) profile" evidence="8">
    <location>
        <begin position="238"/>
        <end position="477"/>
    </location>
</feature>
<feature type="transmembrane region" description="Helical" evidence="7">
    <location>
        <begin position="197"/>
        <end position="217"/>
    </location>
</feature>
<name>A0A1I7MJI3_9MICC</name>
<evidence type="ECO:0000313" key="9">
    <source>
        <dbReference type="EMBL" id="SFV22092.1"/>
    </source>
</evidence>
<proteinExistence type="predicted"/>
<evidence type="ECO:0000256" key="4">
    <source>
        <dbReference type="ARBA" id="ARBA00022989"/>
    </source>
</evidence>
<dbReference type="AlphaFoldDB" id="A0A1I7MJI3"/>
<organism evidence="9 10">
    <name type="scientific">Micrococcus terreus</name>
    <dbReference type="NCBI Taxonomy" id="574650"/>
    <lineage>
        <taxon>Bacteria</taxon>
        <taxon>Bacillati</taxon>
        <taxon>Actinomycetota</taxon>
        <taxon>Actinomycetes</taxon>
        <taxon>Micrococcales</taxon>
        <taxon>Micrococcaceae</taxon>
        <taxon>Micrococcus</taxon>
    </lineage>
</organism>
<dbReference type="STRING" id="574650.SAMN04487966_103198"/>
<feature type="transmembrane region" description="Helical" evidence="7">
    <location>
        <begin position="293"/>
        <end position="316"/>
    </location>
</feature>
<dbReference type="RefSeq" id="WP_091696065.1">
    <property type="nucleotide sequence ID" value="NZ_FPCG01000003.1"/>
</dbReference>
<dbReference type="InterPro" id="IPR036259">
    <property type="entry name" value="MFS_trans_sf"/>
</dbReference>
<evidence type="ECO:0000256" key="1">
    <source>
        <dbReference type="ARBA" id="ARBA00004651"/>
    </source>
</evidence>
<dbReference type="GO" id="GO:0022857">
    <property type="term" value="F:transmembrane transporter activity"/>
    <property type="evidence" value="ECO:0007669"/>
    <property type="project" value="InterPro"/>
</dbReference>
<dbReference type="PANTHER" id="PTHR23519:SF1">
    <property type="entry name" value="AUTOPHAGY-RELATED PROTEIN 22"/>
    <property type="match status" value="1"/>
</dbReference>
<evidence type="ECO:0000256" key="2">
    <source>
        <dbReference type="ARBA" id="ARBA00022448"/>
    </source>
</evidence>
<feature type="transmembrane region" description="Helical" evidence="7">
    <location>
        <begin position="328"/>
        <end position="346"/>
    </location>
</feature>
<evidence type="ECO:0000259" key="8">
    <source>
        <dbReference type="PROSITE" id="PS50850"/>
    </source>
</evidence>
<keyword evidence="5 7" id="KW-0472">Membrane</keyword>
<dbReference type="SUPFAM" id="SSF103473">
    <property type="entry name" value="MFS general substrate transporter"/>
    <property type="match status" value="1"/>
</dbReference>
<feature type="transmembrane region" description="Helical" evidence="7">
    <location>
        <begin position="416"/>
        <end position="441"/>
    </location>
</feature>
<dbReference type="Gene3D" id="1.20.1250.20">
    <property type="entry name" value="MFS general substrate transporter like domains"/>
    <property type="match status" value="2"/>
</dbReference>
<dbReference type="PROSITE" id="PS50850">
    <property type="entry name" value="MFS"/>
    <property type="match status" value="1"/>
</dbReference>
<feature type="transmembrane region" description="Helical" evidence="7">
    <location>
        <begin position="131"/>
        <end position="150"/>
    </location>
</feature>
<keyword evidence="2" id="KW-0813">Transport</keyword>
<feature type="transmembrane region" description="Helical" evidence="7">
    <location>
        <begin position="358"/>
        <end position="376"/>
    </location>
</feature>
<feature type="transmembrane region" description="Helical" evidence="7">
    <location>
        <begin position="447"/>
        <end position="464"/>
    </location>
</feature>
<keyword evidence="4 7" id="KW-1133">Transmembrane helix</keyword>
<accession>A0A1I7MJI3</accession>
<feature type="transmembrane region" description="Helical" evidence="7">
    <location>
        <begin position="156"/>
        <end position="176"/>
    </location>
</feature>
<feature type="compositionally biased region" description="Basic and acidic residues" evidence="6">
    <location>
        <begin position="42"/>
        <end position="53"/>
    </location>
</feature>
<protein>
    <submittedName>
        <fullName evidence="9">MFS transporter, UMF1 family</fullName>
    </submittedName>
</protein>
<sequence>MSPSRPHSSADPSRADLTPSESLPDDATHPAVVGNLPAGLGERADRAKGPERRRVNRKHVTAWALWDWGSASFNAVMVTFVFGTYLASGAFGPDDRGTQWLTAANAIGGVIIALTAPVIGQRADAGGRRKLWLGIYTGVVLVLTAMCFFVKPQESYLLLGVVLLAAGNVVFEFANVNYNAMLLQISTKQTIGRISGIGWGAGYAGGIFLLLILYVGFIGGDTHWFGITEDEALNVRVVAVFAAVWFLIFALPVFFTVPENRAVGDGRQVSILESYRRLWRTIRGLWRTDRNTFWFLVAQAVFRDGVGAIFTYGAILGVTVYGVAQGDVLIFGIVANVVAAVGSFLGGWIDDRVGPKRVILASLVGLIVTGGIVFFLDGTTAFWIFGLTLCFFVGPVQSSARSFLGRLSTPERAGELYGLYATTGRAVSFLAPALISIAVALTGDARFMVPAILVVMFLGLLLLLRVRDPQPEQVPGD</sequence>